<name>A0A081A8C0_PHYNI</name>
<accession>A0A081A8C0</accession>
<proteinExistence type="predicted"/>
<gene>
    <name evidence="1" type="ORF">F444_09224</name>
</gene>
<dbReference type="AlphaFoldDB" id="A0A081A8C0"/>
<comment type="caution">
    <text evidence="1">The sequence shown here is derived from an EMBL/GenBank/DDBJ whole genome shotgun (WGS) entry which is preliminary data.</text>
</comment>
<dbReference type="Gene3D" id="3.30.530.20">
    <property type="match status" value="1"/>
</dbReference>
<dbReference type="InterPro" id="IPR023393">
    <property type="entry name" value="START-like_dom_sf"/>
</dbReference>
<dbReference type="OrthoDB" id="164487at2759"/>
<dbReference type="EMBL" id="ANJA01001711">
    <property type="protein sequence ID" value="ETO75131.1"/>
    <property type="molecule type" value="Genomic_DNA"/>
</dbReference>
<evidence type="ECO:0000313" key="1">
    <source>
        <dbReference type="EMBL" id="ETO75131.1"/>
    </source>
</evidence>
<sequence length="423" mass="47501">MKFTLPEDTIPNVKLSKTLRAALVREAETVVRETIHANEAFLENGSRFPTSDWRFVRAKQGLNVYCQRSGPTGSSYSRKTGLVSPISPTIPARTPSLSLSHPIATEKSKRRGKSLMVLHGAIDGNLDDCMFGSLATTEETWRWRSSYVYEGLDEARLLCTLKGPTAEDPFRFLGLKWFTKELPSVLSGIMQQRDFLIIEATGLTLDSNGERVGYFLMHSVSLPGIVPEFPQLGFMREEISACYIDRQLGANQVEMYCRSFLNPRGKPLNRLTAVIAAEALLSAISIIDYAYIRKLTWLVKNNQERMSARRCRTRRQSGAFPRSRRCQMCDKSFSRLALNVGAECQICRGLVCKNCYVVKKMTVDFSTRGAVKQCAVRVCVCCLLEAKEKSVWEMALDGVSETRSEASSSVASGQRRYTFSRLE</sequence>
<evidence type="ECO:0008006" key="3">
    <source>
        <dbReference type="Google" id="ProtNLM"/>
    </source>
</evidence>
<dbReference type="InterPro" id="IPR052727">
    <property type="entry name" value="Rab4/Rab5_effector"/>
</dbReference>
<dbReference type="PANTHER" id="PTHR13510">
    <property type="entry name" value="FYVE-FINGER-CONTAINING RAB5 EFFECTOR PROTEIN RABENOSYN-5-RELATED"/>
    <property type="match status" value="1"/>
</dbReference>
<protein>
    <recommendedName>
        <fullName evidence="3">FYVE-type domain-containing protein</fullName>
    </recommendedName>
</protein>
<dbReference type="Proteomes" id="UP000028582">
    <property type="component" value="Unassembled WGS sequence"/>
</dbReference>
<organism evidence="1 2">
    <name type="scientific">Phytophthora nicotianae P1976</name>
    <dbReference type="NCBI Taxonomy" id="1317066"/>
    <lineage>
        <taxon>Eukaryota</taxon>
        <taxon>Sar</taxon>
        <taxon>Stramenopiles</taxon>
        <taxon>Oomycota</taxon>
        <taxon>Peronosporomycetes</taxon>
        <taxon>Peronosporales</taxon>
        <taxon>Peronosporaceae</taxon>
        <taxon>Phytophthora</taxon>
    </lineage>
</organism>
<dbReference type="PANTHER" id="PTHR13510:SF44">
    <property type="entry name" value="RABENOSYN-5"/>
    <property type="match status" value="1"/>
</dbReference>
<evidence type="ECO:0000313" key="2">
    <source>
        <dbReference type="Proteomes" id="UP000028582"/>
    </source>
</evidence>
<reference evidence="1 2" key="1">
    <citation type="submission" date="2013-11" db="EMBL/GenBank/DDBJ databases">
        <title>The Genome Sequence of Phytophthora parasitica P1976.</title>
        <authorList>
            <consortium name="The Broad Institute Genomics Platform"/>
            <person name="Russ C."/>
            <person name="Tyler B."/>
            <person name="Panabieres F."/>
            <person name="Shan W."/>
            <person name="Tripathy S."/>
            <person name="Grunwald N."/>
            <person name="Machado M."/>
            <person name="Johnson C.S."/>
            <person name="Walker B."/>
            <person name="Young S."/>
            <person name="Zeng Q."/>
            <person name="Gargeya S."/>
            <person name="Fitzgerald M."/>
            <person name="Haas B."/>
            <person name="Abouelleil A."/>
            <person name="Allen A.W."/>
            <person name="Alvarado L."/>
            <person name="Arachchi H.M."/>
            <person name="Berlin A.M."/>
            <person name="Chapman S.B."/>
            <person name="Gainer-Dewar J."/>
            <person name="Goldberg J."/>
            <person name="Griggs A."/>
            <person name="Gujja S."/>
            <person name="Hansen M."/>
            <person name="Howarth C."/>
            <person name="Imamovic A."/>
            <person name="Ireland A."/>
            <person name="Larimer J."/>
            <person name="McCowan C."/>
            <person name="Murphy C."/>
            <person name="Pearson M."/>
            <person name="Poon T.W."/>
            <person name="Priest M."/>
            <person name="Roberts A."/>
            <person name="Saif S."/>
            <person name="Shea T."/>
            <person name="Sisk P."/>
            <person name="Sykes S."/>
            <person name="Wortman J."/>
            <person name="Nusbaum C."/>
            <person name="Birren B."/>
        </authorList>
    </citation>
    <scope>NUCLEOTIDE SEQUENCE [LARGE SCALE GENOMIC DNA]</scope>
    <source>
        <strain evidence="1 2">P1976</strain>
    </source>
</reference>